<dbReference type="Proteomes" id="UP000005387">
    <property type="component" value="Unassembled WGS sequence"/>
</dbReference>
<proteinExistence type="predicted"/>
<reference evidence="1 2" key="1">
    <citation type="submission" date="2010-07" db="EMBL/GenBank/DDBJ databases">
        <title>The draft genome of Paenibacillus curdlanolyticus YK9.</title>
        <authorList>
            <consortium name="US DOE Joint Genome Institute (JGI-PGF)"/>
            <person name="Lucas S."/>
            <person name="Copeland A."/>
            <person name="Lapidus A."/>
            <person name="Cheng J.-F."/>
            <person name="Bruce D."/>
            <person name="Goodwin L."/>
            <person name="Pitluck S."/>
            <person name="Land M.L."/>
            <person name="Hauser L."/>
            <person name="Chang Y.-J."/>
            <person name="Jeffries C."/>
            <person name="Anderson I.J."/>
            <person name="Johnson E."/>
            <person name="Loganathan U."/>
            <person name="Mulhopadhyay B."/>
            <person name="Kyrpides N."/>
            <person name="Woyke T.J."/>
        </authorList>
    </citation>
    <scope>NUCLEOTIDE SEQUENCE [LARGE SCALE GENOMIC DNA]</scope>
    <source>
        <strain evidence="1 2">YK9</strain>
    </source>
</reference>
<dbReference type="EMBL" id="AEDD01000001">
    <property type="protein sequence ID" value="EFM12534.1"/>
    <property type="molecule type" value="Genomic_DNA"/>
</dbReference>
<organism evidence="1 2">
    <name type="scientific">Paenibacillus curdlanolyticus YK9</name>
    <dbReference type="NCBI Taxonomy" id="717606"/>
    <lineage>
        <taxon>Bacteria</taxon>
        <taxon>Bacillati</taxon>
        <taxon>Bacillota</taxon>
        <taxon>Bacilli</taxon>
        <taxon>Bacillales</taxon>
        <taxon>Paenibacillaceae</taxon>
        <taxon>Paenibacillus</taxon>
    </lineage>
</organism>
<keyword evidence="1" id="KW-0396">Initiation factor</keyword>
<accession>E0I4K3</accession>
<sequence>MVVEYKDIPQWYFLRWYMGLMYGGKYQIKETYGKLYCYQLHIERTDGAYLHLFYRNPSEKGSGWYTLRLETRPEYYEQFTDELEEIRRQTSGVYFVSCDIAYDITISLDNVFVGSKDMRRELNLYKGTRYFGEAHQRKQDGYCRVYDKQLELWERHRIQTDGELTRIEIVYKPESRIPLTDIINHPPTQNRQYFASIIEDWTVLPAKQVERVRNWQIGENTYTRYIRETIKQLLADRSIDFDQLASEQWEAMLAKPCAALLGKETVLRDSISMK</sequence>
<evidence type="ECO:0000313" key="2">
    <source>
        <dbReference type="Proteomes" id="UP000005387"/>
    </source>
</evidence>
<dbReference type="AlphaFoldDB" id="E0I4K3"/>
<protein>
    <submittedName>
        <fullName evidence="1">Replication initiation factor family</fullName>
    </submittedName>
</protein>
<name>E0I4K3_9BACL</name>
<dbReference type="GO" id="GO:0003743">
    <property type="term" value="F:translation initiation factor activity"/>
    <property type="evidence" value="ECO:0007669"/>
    <property type="project" value="UniProtKB-KW"/>
</dbReference>
<evidence type="ECO:0000313" key="1">
    <source>
        <dbReference type="EMBL" id="EFM12534.1"/>
    </source>
</evidence>
<keyword evidence="2" id="KW-1185">Reference proteome</keyword>
<dbReference type="eggNOG" id="ENOG502ZF0M">
    <property type="taxonomic scope" value="Bacteria"/>
</dbReference>
<gene>
    <name evidence="1" type="ORF">PaecuDRAFT_0045</name>
</gene>
<keyword evidence="1" id="KW-0648">Protein biosynthesis</keyword>